<evidence type="ECO:0000313" key="2">
    <source>
        <dbReference type="EMBL" id="GGG09226.1"/>
    </source>
</evidence>
<evidence type="ECO:0008006" key="4">
    <source>
        <dbReference type="Google" id="ProtNLM"/>
    </source>
</evidence>
<protein>
    <recommendedName>
        <fullName evidence="4">MFS transporter</fullName>
    </recommendedName>
</protein>
<organism evidence="2 3">
    <name type="scientific">Cysteiniphilum litorale</name>
    <dbReference type="NCBI Taxonomy" id="2056700"/>
    <lineage>
        <taxon>Bacteria</taxon>
        <taxon>Pseudomonadati</taxon>
        <taxon>Pseudomonadota</taxon>
        <taxon>Gammaproteobacteria</taxon>
        <taxon>Thiotrichales</taxon>
        <taxon>Fastidiosibacteraceae</taxon>
        <taxon>Cysteiniphilum</taxon>
    </lineage>
</organism>
<proteinExistence type="predicted"/>
<name>A0A8J2Z7C2_9GAMM</name>
<comment type="caution">
    <text evidence="2">The sequence shown here is derived from an EMBL/GenBank/DDBJ whole genome shotgun (WGS) entry which is preliminary data.</text>
</comment>
<keyword evidence="1" id="KW-1133">Transmembrane helix</keyword>
<keyword evidence="3" id="KW-1185">Reference proteome</keyword>
<dbReference type="InterPro" id="IPR036259">
    <property type="entry name" value="MFS_trans_sf"/>
</dbReference>
<dbReference type="Gene3D" id="1.20.1250.20">
    <property type="entry name" value="MFS general substrate transporter like domains"/>
    <property type="match status" value="1"/>
</dbReference>
<feature type="transmembrane region" description="Helical" evidence="1">
    <location>
        <begin position="50"/>
        <end position="71"/>
    </location>
</feature>
<dbReference type="AlphaFoldDB" id="A0A8J2Z7C2"/>
<accession>A0A8J2Z7C2</accession>
<dbReference type="EMBL" id="BMJS01000100">
    <property type="protein sequence ID" value="GGG09226.1"/>
    <property type="molecule type" value="Genomic_DNA"/>
</dbReference>
<feature type="transmembrane region" description="Helical" evidence="1">
    <location>
        <begin position="12"/>
        <end position="38"/>
    </location>
</feature>
<dbReference type="Proteomes" id="UP000636949">
    <property type="component" value="Unassembled WGS sequence"/>
</dbReference>
<reference evidence="2" key="2">
    <citation type="submission" date="2020-09" db="EMBL/GenBank/DDBJ databases">
        <authorList>
            <person name="Sun Q."/>
            <person name="Zhou Y."/>
        </authorList>
    </citation>
    <scope>NUCLEOTIDE SEQUENCE</scope>
    <source>
        <strain evidence="2">CGMCC 1.15758</strain>
    </source>
</reference>
<reference evidence="2" key="1">
    <citation type="journal article" date="2014" name="Int. J. Syst. Evol. Microbiol.">
        <title>Complete genome sequence of Corynebacterium casei LMG S-19264T (=DSM 44701T), isolated from a smear-ripened cheese.</title>
        <authorList>
            <consortium name="US DOE Joint Genome Institute (JGI-PGF)"/>
            <person name="Walter F."/>
            <person name="Albersmeier A."/>
            <person name="Kalinowski J."/>
            <person name="Ruckert C."/>
        </authorList>
    </citation>
    <scope>NUCLEOTIDE SEQUENCE</scope>
    <source>
        <strain evidence="2">CGMCC 1.15758</strain>
    </source>
</reference>
<dbReference type="SUPFAM" id="SSF103473">
    <property type="entry name" value="MFS general substrate transporter"/>
    <property type="match status" value="1"/>
</dbReference>
<evidence type="ECO:0000256" key="1">
    <source>
        <dbReference type="SAM" id="Phobius"/>
    </source>
</evidence>
<feature type="transmembrane region" description="Helical" evidence="1">
    <location>
        <begin position="83"/>
        <end position="107"/>
    </location>
</feature>
<keyword evidence="1" id="KW-0472">Membrane</keyword>
<sequence length="109" mass="12428">MSSLFKNQPNGLWYLFGVEVWERFSYYGMRAILILYLTSEYWGMNDTQAYLTYGAYVAFIYMAPVIGGYISDAYLGHLTSVKYGCVLIMIGHILLVTHVSFFIGLGLTH</sequence>
<keyword evidence="1" id="KW-0812">Transmembrane</keyword>
<gene>
    <name evidence="2" type="ORF">GCM10010995_28540</name>
</gene>
<evidence type="ECO:0000313" key="3">
    <source>
        <dbReference type="Proteomes" id="UP000636949"/>
    </source>
</evidence>